<dbReference type="InterPro" id="IPR001248">
    <property type="entry name" value="Pur-cyt_permease"/>
</dbReference>
<evidence type="ECO:0000313" key="8">
    <source>
        <dbReference type="EMBL" id="XBX78975.1"/>
    </source>
</evidence>
<comment type="subcellular location">
    <subcellularLocation>
        <location evidence="1">Membrane</location>
        <topology evidence="1">Multi-pass membrane protein</topology>
    </subcellularLocation>
</comment>
<dbReference type="InterPro" id="IPR045225">
    <property type="entry name" value="Uracil/uridine/allantoin_perm"/>
</dbReference>
<dbReference type="GO" id="GO:0005886">
    <property type="term" value="C:plasma membrane"/>
    <property type="evidence" value="ECO:0007669"/>
    <property type="project" value="TreeGrafter"/>
</dbReference>
<feature type="transmembrane region" description="Helical" evidence="7">
    <location>
        <begin position="403"/>
        <end position="424"/>
    </location>
</feature>
<feature type="transmembrane region" description="Helical" evidence="7">
    <location>
        <begin position="30"/>
        <end position="52"/>
    </location>
</feature>
<dbReference type="CDD" id="cd11483">
    <property type="entry name" value="SLC-NCS1sbd_Mhp1-like"/>
    <property type="match status" value="1"/>
</dbReference>
<dbReference type="Pfam" id="PF02133">
    <property type="entry name" value="Transp_cyt_pur"/>
    <property type="match status" value="1"/>
</dbReference>
<feature type="transmembrane region" description="Helical" evidence="7">
    <location>
        <begin position="98"/>
        <end position="120"/>
    </location>
</feature>
<comment type="similarity">
    <text evidence="2">Belongs to the purine-cytosine permease (2.A.39) family.</text>
</comment>
<dbReference type="EMBL" id="CP158357">
    <property type="protein sequence ID" value="XBX78975.1"/>
    <property type="molecule type" value="Genomic_DNA"/>
</dbReference>
<keyword evidence="5 7" id="KW-0472">Membrane</keyword>
<dbReference type="AlphaFoldDB" id="A0AAU7VY09"/>
<feature type="transmembrane region" description="Helical" evidence="7">
    <location>
        <begin position="58"/>
        <end position="78"/>
    </location>
</feature>
<accession>A0AAU7VY09</accession>
<protein>
    <submittedName>
        <fullName evidence="8">Cytosine permease</fullName>
    </submittedName>
</protein>
<dbReference type="PANTHER" id="PTHR30618">
    <property type="entry name" value="NCS1 FAMILY PURINE/PYRIMIDINE TRANSPORTER"/>
    <property type="match status" value="1"/>
</dbReference>
<evidence type="ECO:0000256" key="6">
    <source>
        <dbReference type="SAM" id="MobiDB-lite"/>
    </source>
</evidence>
<feature type="transmembrane region" description="Helical" evidence="7">
    <location>
        <begin position="430"/>
        <end position="449"/>
    </location>
</feature>
<name>A0AAU7VY09_9MICO</name>
<dbReference type="GO" id="GO:0015205">
    <property type="term" value="F:nucleobase transmembrane transporter activity"/>
    <property type="evidence" value="ECO:0007669"/>
    <property type="project" value="TreeGrafter"/>
</dbReference>
<evidence type="ECO:0000256" key="3">
    <source>
        <dbReference type="ARBA" id="ARBA00022692"/>
    </source>
</evidence>
<gene>
    <name evidence="8" type="ORF">ABS642_02470</name>
</gene>
<proteinExistence type="inferred from homology"/>
<evidence type="ECO:0000256" key="4">
    <source>
        <dbReference type="ARBA" id="ARBA00022989"/>
    </source>
</evidence>
<feature type="compositionally biased region" description="Polar residues" evidence="6">
    <location>
        <begin position="479"/>
        <end position="489"/>
    </location>
</feature>
<feature type="region of interest" description="Disordered" evidence="6">
    <location>
        <begin position="465"/>
        <end position="489"/>
    </location>
</feature>
<evidence type="ECO:0000256" key="1">
    <source>
        <dbReference type="ARBA" id="ARBA00004141"/>
    </source>
</evidence>
<sequence>MSTTPIEEARSLLNPSNAPTRYAERSVGPFSLAAIWFAMAIQVAIFIAAGQMTSSFQVWQVIVAIAAGCTIAVILLFFTQSAAIRWGINFTVAARMPFGIRGSLIPITLKALLSLFWFGFQTWLGALALDEITRLLTGFTNLPLWIVIFGAIQVVTTFYGITFIRWMNVFASPVLLAMGVYMVYLMLDGADVSLGEVMSMGGENPGMPFSTAIMIFVGGWIAVVVSIHDIVKECKVDPNASREGQTKADARYATAQWLGMVPASIIFGFIGAASMVLVGEWNPVIAITEVVGGVSIPMAILFQVFVLLATWSTNPAANLLSPAYTLCSTFPRVFTFKTGVIVSAVIGLLMMPWQFAGVLNTFLNLLSSALGPLAGIMISDYFLVRRRRISLHDLYRTKGIYTYWRGVNWVALAVYAVALAVSFLTPDLMFVTGLIAALLLHIPAMRWVAKTFPLFSESENQNEDYLRPIGPVAPADESATANTKEQNQR</sequence>
<feature type="transmembrane region" description="Helical" evidence="7">
    <location>
        <begin position="252"/>
        <end position="278"/>
    </location>
</feature>
<reference evidence="8" key="1">
    <citation type="submission" date="2024-06" db="EMBL/GenBank/DDBJ databases">
        <title>Draft genome sequence of Microbacterium sp. strain A8/3-1, isolated from Oxytropis tragacanthoides Fisch. ex DC. Root nodules in the Altai region of Russia.</title>
        <authorList>
            <person name="Sazanova A."/>
            <person name="Guro P."/>
            <person name="Kuznetsova I."/>
            <person name="Belimov A."/>
            <person name="Safronova V."/>
        </authorList>
    </citation>
    <scope>NUCLEOTIDE SEQUENCE</scope>
    <source>
        <strain evidence="8">A8/3-1</strain>
    </source>
</reference>
<evidence type="ECO:0000256" key="7">
    <source>
        <dbReference type="SAM" id="Phobius"/>
    </source>
</evidence>
<keyword evidence="3 7" id="KW-0812">Transmembrane</keyword>
<evidence type="ECO:0000256" key="2">
    <source>
        <dbReference type="ARBA" id="ARBA00008974"/>
    </source>
</evidence>
<feature type="transmembrane region" description="Helical" evidence="7">
    <location>
        <begin position="362"/>
        <end position="383"/>
    </location>
</feature>
<keyword evidence="4 7" id="KW-1133">Transmembrane helix</keyword>
<feature type="transmembrane region" description="Helical" evidence="7">
    <location>
        <begin position="169"/>
        <end position="187"/>
    </location>
</feature>
<feature type="transmembrane region" description="Helical" evidence="7">
    <location>
        <begin position="334"/>
        <end position="356"/>
    </location>
</feature>
<evidence type="ECO:0000256" key="5">
    <source>
        <dbReference type="ARBA" id="ARBA00023136"/>
    </source>
</evidence>
<feature type="transmembrane region" description="Helical" evidence="7">
    <location>
        <begin position="207"/>
        <end position="231"/>
    </location>
</feature>
<feature type="transmembrane region" description="Helical" evidence="7">
    <location>
        <begin position="142"/>
        <end position="162"/>
    </location>
</feature>
<feature type="transmembrane region" description="Helical" evidence="7">
    <location>
        <begin position="290"/>
        <end position="313"/>
    </location>
</feature>
<dbReference type="PANTHER" id="PTHR30618:SF0">
    <property type="entry name" value="PURINE-URACIL PERMEASE NCS1"/>
    <property type="match status" value="1"/>
</dbReference>
<dbReference type="RefSeq" id="WP_350352131.1">
    <property type="nucleotide sequence ID" value="NZ_CP158357.1"/>
</dbReference>
<organism evidence="8">
    <name type="scientific">Microbacterium sp. A8/3-1</name>
    <dbReference type="NCBI Taxonomy" id="3160749"/>
    <lineage>
        <taxon>Bacteria</taxon>
        <taxon>Bacillati</taxon>
        <taxon>Actinomycetota</taxon>
        <taxon>Actinomycetes</taxon>
        <taxon>Micrococcales</taxon>
        <taxon>Microbacteriaceae</taxon>
        <taxon>Microbacterium</taxon>
    </lineage>
</organism>
<dbReference type="Gene3D" id="1.10.4160.10">
    <property type="entry name" value="Hydantoin permease"/>
    <property type="match status" value="1"/>
</dbReference>